<dbReference type="Gene3D" id="3.40.50.150">
    <property type="entry name" value="Vaccinia Virus protein VP39"/>
    <property type="match status" value="1"/>
</dbReference>
<gene>
    <name evidence="1" type="ORF">IAC52_00660</name>
</gene>
<dbReference type="EMBL" id="DVMV01000007">
    <property type="protein sequence ID" value="HIU44798.1"/>
    <property type="molecule type" value="Genomic_DNA"/>
</dbReference>
<dbReference type="Proteomes" id="UP000824070">
    <property type="component" value="Unassembled WGS sequence"/>
</dbReference>
<sequence>MNYLRIKPLTQYISALGKASRRAEMRDGALSYLYSLPTNIPLGEKLSLLGEKERASLIDGDIVELNEADLLSNPYYRFIEEQKSGFSSIKGFSYAHYEKDELFQCGPIRVGKDFETFTRSGYYKTRVKYPIYRLSGRNWMEVIPHEIATMEGPISLANGKVLVYGLGIGYFPFMVSNKDEVESVTVIEKDDGLAKEFCRQLLPLFPNSKKIRIEIGDALGFASSHQGGFDFLFADIYHDEIDGLPLYCKLKSSEGAARLSAYWIEEEILAYLRRYLIALIEEEYRLGNGDEPYMQCSSEGDRIFSRLHFLLKGRAIEKPSDIEGLCRDESLRLIASMMGEDGR</sequence>
<reference evidence="1" key="1">
    <citation type="submission" date="2020-10" db="EMBL/GenBank/DDBJ databases">
        <authorList>
            <person name="Gilroy R."/>
        </authorList>
    </citation>
    <scope>NUCLEOTIDE SEQUENCE</scope>
    <source>
        <strain evidence="1">ChiGjej1B1-22543</strain>
    </source>
</reference>
<name>A0A9D1S2Z4_9FIRM</name>
<proteinExistence type="predicted"/>
<reference evidence="1" key="2">
    <citation type="journal article" date="2021" name="PeerJ">
        <title>Extensive microbial diversity within the chicken gut microbiome revealed by metagenomics and culture.</title>
        <authorList>
            <person name="Gilroy R."/>
            <person name="Ravi A."/>
            <person name="Getino M."/>
            <person name="Pursley I."/>
            <person name="Horton D.L."/>
            <person name="Alikhan N.F."/>
            <person name="Baker D."/>
            <person name="Gharbi K."/>
            <person name="Hall N."/>
            <person name="Watson M."/>
            <person name="Adriaenssens E.M."/>
            <person name="Foster-Nyarko E."/>
            <person name="Jarju S."/>
            <person name="Secka A."/>
            <person name="Antonio M."/>
            <person name="Oren A."/>
            <person name="Chaudhuri R.R."/>
            <person name="La Ragione R."/>
            <person name="Hildebrand F."/>
            <person name="Pallen M.J."/>
        </authorList>
    </citation>
    <scope>NUCLEOTIDE SEQUENCE</scope>
    <source>
        <strain evidence="1">ChiGjej1B1-22543</strain>
    </source>
</reference>
<organism evidence="1 2">
    <name type="scientific">Candidatus Alloenteromonas pullicola</name>
    <dbReference type="NCBI Taxonomy" id="2840784"/>
    <lineage>
        <taxon>Bacteria</taxon>
        <taxon>Bacillati</taxon>
        <taxon>Bacillota</taxon>
        <taxon>Bacillota incertae sedis</taxon>
        <taxon>Candidatus Alloenteromonas</taxon>
    </lineage>
</organism>
<evidence type="ECO:0000313" key="2">
    <source>
        <dbReference type="Proteomes" id="UP000824070"/>
    </source>
</evidence>
<dbReference type="InterPro" id="IPR029063">
    <property type="entry name" value="SAM-dependent_MTases_sf"/>
</dbReference>
<protein>
    <submittedName>
        <fullName evidence="1">Uncharacterized protein</fullName>
    </submittedName>
</protein>
<dbReference type="SUPFAM" id="SSF53335">
    <property type="entry name" value="S-adenosyl-L-methionine-dependent methyltransferases"/>
    <property type="match status" value="1"/>
</dbReference>
<comment type="caution">
    <text evidence="1">The sequence shown here is derived from an EMBL/GenBank/DDBJ whole genome shotgun (WGS) entry which is preliminary data.</text>
</comment>
<evidence type="ECO:0000313" key="1">
    <source>
        <dbReference type="EMBL" id="HIU44798.1"/>
    </source>
</evidence>
<accession>A0A9D1S2Z4</accession>
<dbReference type="AlphaFoldDB" id="A0A9D1S2Z4"/>